<dbReference type="PANTHER" id="PTHR12151">
    <property type="entry name" value="ELECTRON TRANSPORT PROTIN SCO1/SENC FAMILY MEMBER"/>
    <property type="match status" value="1"/>
</dbReference>
<comment type="similarity">
    <text evidence="1">Belongs to the SCO1/2 family.</text>
</comment>
<dbReference type="Gene3D" id="3.40.30.10">
    <property type="entry name" value="Glutaredoxin"/>
    <property type="match status" value="1"/>
</dbReference>
<keyword evidence="2" id="KW-0186">Copper</keyword>
<evidence type="ECO:0000313" key="5">
    <source>
        <dbReference type="Proteomes" id="UP001597059"/>
    </source>
</evidence>
<keyword evidence="5" id="KW-1185">Reference proteome</keyword>
<dbReference type="CDD" id="cd02968">
    <property type="entry name" value="SCO"/>
    <property type="match status" value="1"/>
</dbReference>
<evidence type="ECO:0000256" key="2">
    <source>
        <dbReference type="ARBA" id="ARBA00023008"/>
    </source>
</evidence>
<dbReference type="Pfam" id="PF02630">
    <property type="entry name" value="SCO1-SenC"/>
    <property type="match status" value="1"/>
</dbReference>
<evidence type="ECO:0000256" key="1">
    <source>
        <dbReference type="ARBA" id="ARBA00010996"/>
    </source>
</evidence>
<dbReference type="InterPro" id="IPR013766">
    <property type="entry name" value="Thioredoxin_domain"/>
</dbReference>
<reference evidence="5" key="1">
    <citation type="journal article" date="2019" name="Int. J. Syst. Evol. Microbiol.">
        <title>The Global Catalogue of Microorganisms (GCM) 10K type strain sequencing project: providing services to taxonomists for standard genome sequencing and annotation.</title>
        <authorList>
            <consortium name="The Broad Institute Genomics Platform"/>
            <consortium name="The Broad Institute Genome Sequencing Center for Infectious Disease"/>
            <person name="Wu L."/>
            <person name="Ma J."/>
        </authorList>
    </citation>
    <scope>NUCLEOTIDE SEQUENCE [LARGE SCALE GENOMIC DNA]</scope>
    <source>
        <strain evidence="5">JCM 30774</strain>
    </source>
</reference>
<protein>
    <submittedName>
        <fullName evidence="4">SCO family protein</fullName>
    </submittedName>
</protein>
<dbReference type="SUPFAM" id="SSF52833">
    <property type="entry name" value="Thioredoxin-like"/>
    <property type="match status" value="1"/>
</dbReference>
<name>A0ABW4AZA5_9GAMM</name>
<feature type="domain" description="Thioredoxin" evidence="3">
    <location>
        <begin position="32"/>
        <end position="195"/>
    </location>
</feature>
<dbReference type="PANTHER" id="PTHR12151:SF25">
    <property type="entry name" value="LINALOOL DEHYDRATASE_ISOMERASE DOMAIN-CONTAINING PROTEIN"/>
    <property type="match status" value="1"/>
</dbReference>
<proteinExistence type="inferred from homology"/>
<dbReference type="InterPro" id="IPR003782">
    <property type="entry name" value="SCO1/SenC"/>
</dbReference>
<sequence>MKLKPIVLLGMLVILAIVGTLLAMQKTSNSGATPGKLGGDFTLQDNTGTVSLSDFDGKLKLLFFGYTHCPDVCPLTMANVKVALKQLPEDVRGQVQTVFVSVDPERDTPDHLNQYVSFFDPNFVGLTGTKEQIDQVVRQYGAFYRIEKGDDTEANYTVSHSARVYLIGKDNEIKQYLYHDSKSEEIAEAIQKQLASN</sequence>
<accession>A0ABW4AZA5</accession>
<dbReference type="EMBL" id="JBHTMN010000009">
    <property type="protein sequence ID" value="MFD1383315.1"/>
    <property type="molecule type" value="Genomic_DNA"/>
</dbReference>
<gene>
    <name evidence="4" type="ORF">ACFQ45_08050</name>
</gene>
<dbReference type="PROSITE" id="PS51352">
    <property type="entry name" value="THIOREDOXIN_2"/>
    <property type="match status" value="1"/>
</dbReference>
<dbReference type="RefSeq" id="WP_377366496.1">
    <property type="nucleotide sequence ID" value="NZ_JBHTMN010000009.1"/>
</dbReference>
<evidence type="ECO:0000259" key="3">
    <source>
        <dbReference type="PROSITE" id="PS51352"/>
    </source>
</evidence>
<dbReference type="Proteomes" id="UP001597059">
    <property type="component" value="Unassembled WGS sequence"/>
</dbReference>
<organism evidence="4 5">
    <name type="scientific">Rhodanobacter aciditrophus</name>
    <dbReference type="NCBI Taxonomy" id="1623218"/>
    <lineage>
        <taxon>Bacteria</taxon>
        <taxon>Pseudomonadati</taxon>
        <taxon>Pseudomonadota</taxon>
        <taxon>Gammaproteobacteria</taxon>
        <taxon>Lysobacterales</taxon>
        <taxon>Rhodanobacteraceae</taxon>
        <taxon>Rhodanobacter</taxon>
    </lineage>
</organism>
<comment type="caution">
    <text evidence="4">The sequence shown here is derived from an EMBL/GenBank/DDBJ whole genome shotgun (WGS) entry which is preliminary data.</text>
</comment>
<evidence type="ECO:0000313" key="4">
    <source>
        <dbReference type="EMBL" id="MFD1383315.1"/>
    </source>
</evidence>
<dbReference type="InterPro" id="IPR036249">
    <property type="entry name" value="Thioredoxin-like_sf"/>
</dbReference>